<dbReference type="RefSeq" id="WP_156683593.1">
    <property type="nucleotide sequence ID" value="NZ_CABWIB010000001.1"/>
</dbReference>
<evidence type="ECO:0000313" key="4">
    <source>
        <dbReference type="Proteomes" id="UP000419017"/>
    </source>
</evidence>
<dbReference type="Proteomes" id="UP000419017">
    <property type="component" value="Unassembled WGS sequence"/>
</dbReference>
<keyword evidence="4" id="KW-1185">Reference proteome</keyword>
<organism evidence="3 4">
    <name type="scientific">Oceanivirga miroungae</name>
    <dbReference type="NCBI Taxonomy" id="1130046"/>
    <lineage>
        <taxon>Bacteria</taxon>
        <taxon>Fusobacteriati</taxon>
        <taxon>Fusobacteriota</taxon>
        <taxon>Fusobacteriia</taxon>
        <taxon>Fusobacteriales</taxon>
        <taxon>Leptotrichiaceae</taxon>
        <taxon>Oceanivirga</taxon>
    </lineage>
</organism>
<evidence type="ECO:0000259" key="2">
    <source>
        <dbReference type="SMART" id="SM00331"/>
    </source>
</evidence>
<name>A0A6I8MDV0_9FUSO</name>
<dbReference type="InterPro" id="IPR036457">
    <property type="entry name" value="PPM-type-like_dom_sf"/>
</dbReference>
<gene>
    <name evidence="3" type="ORF">OMES3154_00899</name>
</gene>
<dbReference type="Gene3D" id="3.60.40.10">
    <property type="entry name" value="PPM-type phosphatase domain"/>
    <property type="match status" value="1"/>
</dbReference>
<dbReference type="InterPro" id="IPR052016">
    <property type="entry name" value="Bact_Sigma-Reg"/>
</dbReference>
<dbReference type="GO" id="GO:0016791">
    <property type="term" value="F:phosphatase activity"/>
    <property type="evidence" value="ECO:0007669"/>
    <property type="project" value="TreeGrafter"/>
</dbReference>
<dbReference type="Pfam" id="PF07228">
    <property type="entry name" value="SpoIIE"/>
    <property type="match status" value="1"/>
</dbReference>
<feature type="domain" description="PPM-type phosphatase" evidence="2">
    <location>
        <begin position="251"/>
        <end position="462"/>
    </location>
</feature>
<accession>A0A6I8MDV0</accession>
<dbReference type="EMBL" id="CABWIB010000001">
    <property type="protein sequence ID" value="VWL85613.1"/>
    <property type="molecule type" value="Genomic_DNA"/>
</dbReference>
<dbReference type="AlphaFoldDB" id="A0A6I8MDV0"/>
<dbReference type="PANTHER" id="PTHR43156">
    <property type="entry name" value="STAGE II SPORULATION PROTEIN E-RELATED"/>
    <property type="match status" value="1"/>
</dbReference>
<evidence type="ECO:0000256" key="1">
    <source>
        <dbReference type="ARBA" id="ARBA00022801"/>
    </source>
</evidence>
<protein>
    <submittedName>
        <fullName evidence="3">Phosphoserine phosphatase RsbU</fullName>
        <ecNumber evidence="3">3.1.3.3</ecNumber>
    </submittedName>
</protein>
<dbReference type="PANTHER" id="PTHR43156:SF2">
    <property type="entry name" value="STAGE II SPORULATION PROTEIN E"/>
    <property type="match status" value="1"/>
</dbReference>
<sequence>MEKILKYTNYVDVEKKLKRYSNDYDVFIVDLNNIKIEVSILNELLNIFRLCKILKKEIIFLSDSDFDIDLKKYIRIFKTYEEYKELGIYGTFQTKIYMNNEKLRNLLKETLMKNSFLVKERYESNFFNKEHDSRIKDIYIIDFTNYKSEKEEEIKKIKNKNSDTMVVLVIDVKAREKALKMVEFVDAIIEKPVNITSFINTIKKLANATNLKYENIELNNRLKLMLDDIENEISLAKDIQQSFLPKNNISFNGYNISYLFKPSNGIGGDYCDVIFLENNKIAVIFADISGHGIPAALLSSMLRVFLREYVGKYQSTKELVECLNEKIIEVFPSGKFVSLFCMIIDTNKNTIMYTKASQEPGLIIENNKVIELETEGQVLGLFSKKEFSDLVLFEEKQIEFKDDSVILLYTDGITEAIKNDKLYGIENLKEQFLKDRHNIDKIEHSLKDYELDDDLTLLTVYKEYKNENR</sequence>
<dbReference type="SMART" id="SM00331">
    <property type="entry name" value="PP2C_SIG"/>
    <property type="match status" value="1"/>
</dbReference>
<evidence type="ECO:0000313" key="3">
    <source>
        <dbReference type="EMBL" id="VWL85613.1"/>
    </source>
</evidence>
<proteinExistence type="predicted"/>
<dbReference type="EC" id="3.1.3.3" evidence="3"/>
<dbReference type="InterPro" id="IPR001932">
    <property type="entry name" value="PPM-type_phosphatase-like_dom"/>
</dbReference>
<keyword evidence="1 3" id="KW-0378">Hydrolase</keyword>
<dbReference type="SUPFAM" id="SSF81606">
    <property type="entry name" value="PP2C-like"/>
    <property type="match status" value="1"/>
</dbReference>
<reference evidence="3 4" key="1">
    <citation type="submission" date="2019-10" db="EMBL/GenBank/DDBJ databases">
        <authorList>
            <person name="Blom J."/>
        </authorList>
    </citation>
    <scope>NUCLEOTIDE SEQUENCE [LARGE SCALE GENOMIC DNA]</scope>
    <source>
        <strain evidence="3 4">ES3154-GLU</strain>
    </source>
</reference>